<reference evidence="8" key="1">
    <citation type="submission" date="2010-02" db="EMBL/GenBank/DDBJ databases">
        <title>Sequencing and annotation of the Blastocystis hominis genome.</title>
        <authorList>
            <person name="Wincker P."/>
        </authorList>
    </citation>
    <scope>NUCLEOTIDE SEQUENCE</scope>
    <source>
        <strain evidence="8">Singapore isolate B</strain>
    </source>
</reference>
<dbReference type="CDD" id="cd06145">
    <property type="entry name" value="REX1_like"/>
    <property type="match status" value="1"/>
</dbReference>
<keyword evidence="3" id="KW-0540">Nuclease</keyword>
<dbReference type="GO" id="GO:0004527">
    <property type="term" value="F:exonuclease activity"/>
    <property type="evidence" value="ECO:0007669"/>
    <property type="project" value="UniProtKB-KW"/>
</dbReference>
<evidence type="ECO:0000256" key="1">
    <source>
        <dbReference type="ARBA" id="ARBA00004123"/>
    </source>
</evidence>
<dbReference type="Gene3D" id="3.30.420.10">
    <property type="entry name" value="Ribonuclease H-like superfamily/Ribonuclease H"/>
    <property type="match status" value="1"/>
</dbReference>
<evidence type="ECO:0000259" key="7">
    <source>
        <dbReference type="SMART" id="SM00479"/>
    </source>
</evidence>
<protein>
    <recommendedName>
        <fullName evidence="7">Exonuclease domain-containing protein</fullName>
    </recommendedName>
</protein>
<dbReference type="GO" id="GO:0003676">
    <property type="term" value="F:nucleic acid binding"/>
    <property type="evidence" value="ECO:0007669"/>
    <property type="project" value="InterPro"/>
</dbReference>
<evidence type="ECO:0000256" key="2">
    <source>
        <dbReference type="ARBA" id="ARBA00006357"/>
    </source>
</evidence>
<evidence type="ECO:0000256" key="6">
    <source>
        <dbReference type="ARBA" id="ARBA00023242"/>
    </source>
</evidence>
<evidence type="ECO:0000256" key="4">
    <source>
        <dbReference type="ARBA" id="ARBA00022801"/>
    </source>
</evidence>
<dbReference type="OrthoDB" id="206335at2759"/>
<sequence length="151" mass="16774">MVETEGKRDEVARVSLVSTKGVLLDEFVLPEGKITDYRTQYSGVTAEHLASCKNTFESIQQRVYSEMTKIPSILVGHSLENDLAVLKLVHSHIIDTAVRYTHPTPGYKHSLRYLVANYLNRSIQGGKKGHDPREDAKAALDLTIFYASGVG</sequence>
<dbReference type="RefSeq" id="XP_012895241.1">
    <property type="nucleotide sequence ID" value="XM_013039787.1"/>
</dbReference>
<keyword evidence="5" id="KW-0269">Exonuclease</keyword>
<comment type="subcellular location">
    <subcellularLocation>
        <location evidence="1">Nucleus</location>
    </subcellularLocation>
</comment>
<dbReference type="SMART" id="SM00479">
    <property type="entry name" value="EXOIII"/>
    <property type="match status" value="1"/>
</dbReference>
<dbReference type="OMA" id="SECARCT"/>
<keyword evidence="4" id="KW-0378">Hydrolase</keyword>
<dbReference type="PANTHER" id="PTHR12801:SF115">
    <property type="entry name" value="FI18136P1-RELATED"/>
    <property type="match status" value="1"/>
</dbReference>
<keyword evidence="9" id="KW-1185">Reference proteome</keyword>
<gene>
    <name evidence="8" type="ORF">GSBLH_T00001383001</name>
</gene>
<dbReference type="InterPro" id="IPR047021">
    <property type="entry name" value="REXO1/3/4-like"/>
</dbReference>
<feature type="domain" description="Exonuclease" evidence="7">
    <location>
        <begin position="1"/>
        <end position="151"/>
    </location>
</feature>
<dbReference type="GO" id="GO:0005634">
    <property type="term" value="C:nucleus"/>
    <property type="evidence" value="ECO:0007669"/>
    <property type="project" value="UniProtKB-SubCell"/>
</dbReference>
<evidence type="ECO:0000256" key="5">
    <source>
        <dbReference type="ARBA" id="ARBA00022839"/>
    </source>
</evidence>
<dbReference type="Proteomes" id="UP000008312">
    <property type="component" value="Unassembled WGS sequence"/>
</dbReference>
<evidence type="ECO:0000256" key="3">
    <source>
        <dbReference type="ARBA" id="ARBA00022722"/>
    </source>
</evidence>
<evidence type="ECO:0000313" key="9">
    <source>
        <dbReference type="Proteomes" id="UP000008312"/>
    </source>
</evidence>
<dbReference type="InterPro" id="IPR036397">
    <property type="entry name" value="RNaseH_sf"/>
</dbReference>
<dbReference type="PANTHER" id="PTHR12801">
    <property type="entry name" value="RNA EXONUCLEASE REXO1 / RECO3 FAMILY MEMBER-RELATED"/>
    <property type="match status" value="1"/>
</dbReference>
<dbReference type="AlphaFoldDB" id="D8LZF4"/>
<keyword evidence="6" id="KW-0539">Nucleus</keyword>
<evidence type="ECO:0000313" key="8">
    <source>
        <dbReference type="EMBL" id="CBK21193.2"/>
    </source>
</evidence>
<name>D8LZF4_BLAHO</name>
<organism evidence="8">
    <name type="scientific">Blastocystis hominis</name>
    <dbReference type="NCBI Taxonomy" id="12968"/>
    <lineage>
        <taxon>Eukaryota</taxon>
        <taxon>Sar</taxon>
        <taxon>Stramenopiles</taxon>
        <taxon>Bigyra</taxon>
        <taxon>Opalozoa</taxon>
        <taxon>Opalinata</taxon>
        <taxon>Blastocystidae</taxon>
        <taxon>Blastocystis</taxon>
    </lineage>
</organism>
<dbReference type="InterPro" id="IPR034922">
    <property type="entry name" value="REX1-like_exo"/>
</dbReference>
<proteinExistence type="inferred from homology"/>
<accession>D8LZF4</accession>
<dbReference type="EMBL" id="FN668640">
    <property type="protein sequence ID" value="CBK21193.2"/>
    <property type="molecule type" value="Genomic_DNA"/>
</dbReference>
<dbReference type="InterPro" id="IPR013520">
    <property type="entry name" value="Ribonucl_H"/>
</dbReference>
<comment type="similarity">
    <text evidence="2">Belongs to the REXO1/REXO3 family.</text>
</comment>
<dbReference type="InterPro" id="IPR012337">
    <property type="entry name" value="RNaseH-like_sf"/>
</dbReference>
<dbReference type="GeneID" id="24918647"/>
<dbReference type="SUPFAM" id="SSF53098">
    <property type="entry name" value="Ribonuclease H-like"/>
    <property type="match status" value="1"/>
</dbReference>
<dbReference type="InParanoid" id="D8LZF4"/>